<accession>A0ABQ9E4N0</accession>
<feature type="compositionally biased region" description="Basic and acidic residues" evidence="3">
    <location>
        <begin position="34"/>
        <end position="68"/>
    </location>
</feature>
<organism evidence="4 5">
    <name type="scientific">Tegillarca granosa</name>
    <name type="common">Malaysian cockle</name>
    <name type="synonym">Anadara granosa</name>
    <dbReference type="NCBI Taxonomy" id="220873"/>
    <lineage>
        <taxon>Eukaryota</taxon>
        <taxon>Metazoa</taxon>
        <taxon>Spiralia</taxon>
        <taxon>Lophotrochozoa</taxon>
        <taxon>Mollusca</taxon>
        <taxon>Bivalvia</taxon>
        <taxon>Autobranchia</taxon>
        <taxon>Pteriomorphia</taxon>
        <taxon>Arcoida</taxon>
        <taxon>Arcoidea</taxon>
        <taxon>Arcidae</taxon>
        <taxon>Tegillarca</taxon>
    </lineage>
</organism>
<evidence type="ECO:0000256" key="1">
    <source>
        <dbReference type="ARBA" id="ARBA00004496"/>
    </source>
</evidence>
<comment type="caution">
    <text evidence="4">The sequence shown here is derived from an EMBL/GenBank/DDBJ whole genome shotgun (WGS) entry which is preliminary data.</text>
</comment>
<dbReference type="Gene3D" id="3.40.50.1820">
    <property type="entry name" value="alpha/beta hydrolase"/>
    <property type="match status" value="1"/>
</dbReference>
<dbReference type="InterPro" id="IPR029058">
    <property type="entry name" value="AB_hydrolase_fold"/>
</dbReference>
<sequence length="171" mass="19639">MGSKIGVGYYFWSDIKGSVGVGKTETTLEDEEKVEQPKSETKETKNQKSSLDRPLEEKVEQSKSETKGTKTQKSSWDRPLEEKFFKKLKNDSKHFKVIEKRVDVKVEEKLKTVAIYGEKDETTMVQESKNSFKHLPDHEFITIEGAGHPAYLANPDKFHSILCNFLFDVFS</sequence>
<dbReference type="PANTHER" id="PTHR46197">
    <property type="entry name" value="PROTEIN ABHD14B-LIKE"/>
    <property type="match status" value="1"/>
</dbReference>
<evidence type="ECO:0000256" key="2">
    <source>
        <dbReference type="ARBA" id="ARBA00022490"/>
    </source>
</evidence>
<keyword evidence="5" id="KW-1185">Reference proteome</keyword>
<comment type="subcellular location">
    <subcellularLocation>
        <location evidence="1">Cytoplasm</location>
    </subcellularLocation>
</comment>
<reference evidence="4 5" key="1">
    <citation type="submission" date="2022-12" db="EMBL/GenBank/DDBJ databases">
        <title>Chromosome-level genome of Tegillarca granosa.</title>
        <authorList>
            <person name="Kim J."/>
        </authorList>
    </citation>
    <scope>NUCLEOTIDE SEQUENCE [LARGE SCALE GENOMIC DNA]</scope>
    <source>
        <strain evidence="4">Teg-2019</strain>
        <tissue evidence="4">Adductor muscle</tissue>
    </source>
</reference>
<dbReference type="SUPFAM" id="SSF53474">
    <property type="entry name" value="alpha/beta-Hydrolases"/>
    <property type="match status" value="1"/>
</dbReference>
<evidence type="ECO:0000256" key="3">
    <source>
        <dbReference type="SAM" id="MobiDB-lite"/>
    </source>
</evidence>
<evidence type="ECO:0000313" key="4">
    <source>
        <dbReference type="EMBL" id="KAJ8300378.1"/>
    </source>
</evidence>
<dbReference type="PANTHER" id="PTHR46197:SF3">
    <property type="entry name" value="AB HYDROLASE-1 DOMAIN-CONTAINING PROTEIN"/>
    <property type="match status" value="1"/>
</dbReference>
<dbReference type="Proteomes" id="UP001217089">
    <property type="component" value="Unassembled WGS sequence"/>
</dbReference>
<proteinExistence type="predicted"/>
<gene>
    <name evidence="4" type="ORF">KUTeg_021897</name>
</gene>
<name>A0ABQ9E4N0_TEGGR</name>
<keyword evidence="2" id="KW-0963">Cytoplasm</keyword>
<protein>
    <submittedName>
        <fullName evidence="4">Uncharacterized protein</fullName>
    </submittedName>
</protein>
<dbReference type="EMBL" id="JARBDR010000919">
    <property type="protein sequence ID" value="KAJ8300378.1"/>
    <property type="molecule type" value="Genomic_DNA"/>
</dbReference>
<evidence type="ECO:0000313" key="5">
    <source>
        <dbReference type="Proteomes" id="UP001217089"/>
    </source>
</evidence>
<feature type="region of interest" description="Disordered" evidence="3">
    <location>
        <begin position="22"/>
        <end position="77"/>
    </location>
</feature>